<evidence type="ECO:0000256" key="1">
    <source>
        <dbReference type="SAM" id="MobiDB-lite"/>
    </source>
</evidence>
<gene>
    <name evidence="2" type="ORF">J2S48_004767</name>
</gene>
<dbReference type="EMBL" id="JAVDYE010000001">
    <property type="protein sequence ID" value="MDR7385252.1"/>
    <property type="molecule type" value="Genomic_DNA"/>
</dbReference>
<dbReference type="Proteomes" id="UP001183585">
    <property type="component" value="Unassembled WGS sequence"/>
</dbReference>
<reference evidence="2 3" key="1">
    <citation type="submission" date="2023-07" db="EMBL/GenBank/DDBJ databases">
        <title>Sequencing the genomes of 1000 actinobacteria strains.</title>
        <authorList>
            <person name="Klenk H.-P."/>
        </authorList>
    </citation>
    <scope>NUCLEOTIDE SEQUENCE [LARGE SCALE GENOMIC DNA]</scope>
    <source>
        <strain evidence="2 3">DSM 45554</strain>
    </source>
</reference>
<comment type="caution">
    <text evidence="2">The sequence shown here is derived from an EMBL/GenBank/DDBJ whole genome shotgun (WGS) entry which is preliminary data.</text>
</comment>
<dbReference type="RefSeq" id="WP_274997172.1">
    <property type="nucleotide sequence ID" value="NZ_JAJQQP010000015.1"/>
</dbReference>
<evidence type="ECO:0000313" key="2">
    <source>
        <dbReference type="EMBL" id="MDR7385252.1"/>
    </source>
</evidence>
<evidence type="ECO:0000313" key="3">
    <source>
        <dbReference type="Proteomes" id="UP001183585"/>
    </source>
</evidence>
<organism evidence="2 3">
    <name type="scientific">Promicromonospora iranensis</name>
    <dbReference type="NCBI Taxonomy" id="1105144"/>
    <lineage>
        <taxon>Bacteria</taxon>
        <taxon>Bacillati</taxon>
        <taxon>Actinomycetota</taxon>
        <taxon>Actinomycetes</taxon>
        <taxon>Micrococcales</taxon>
        <taxon>Promicromonosporaceae</taxon>
        <taxon>Promicromonospora</taxon>
    </lineage>
</organism>
<accession>A0ABU2CV90</accession>
<sequence length="227" mass="24566">MSSKNWLTSSLVEGGHTEPDSLLDAADRANDPLYKQAETNDLPNLPQRIKGATLLKPGEQYLLDGTLLVEVTVVSATEVEYRAVNDADAIALGWGKTSGGYEAISDIDDFLPRAEAVDAPVPYLPPVSLDDSHAAPSDDAAPTALGDTLRRLADMADAGTIRGRDHQLDIHFDDEGEVRALAALLGADVDEYQSHTDTVQVSFRSRLDGVRVVAMTRTDRPWVEVTR</sequence>
<feature type="region of interest" description="Disordered" evidence="1">
    <location>
        <begin position="1"/>
        <end position="23"/>
    </location>
</feature>
<evidence type="ECO:0008006" key="4">
    <source>
        <dbReference type="Google" id="ProtNLM"/>
    </source>
</evidence>
<keyword evidence="3" id="KW-1185">Reference proteome</keyword>
<feature type="compositionally biased region" description="Polar residues" evidence="1">
    <location>
        <begin position="1"/>
        <end position="11"/>
    </location>
</feature>
<proteinExistence type="predicted"/>
<protein>
    <recommendedName>
        <fullName evidence="4">Halobacterial output domain-containing protein</fullName>
    </recommendedName>
</protein>
<name>A0ABU2CV90_9MICO</name>